<accession>Q1Q0R2</accession>
<gene>
    <name evidence="1" type="ORF">kuste2844</name>
</gene>
<dbReference type="AlphaFoldDB" id="Q1Q0R2"/>
<reference evidence="1" key="2">
    <citation type="submission" date="2006-01" db="EMBL/GenBank/DDBJ databases">
        <authorList>
            <person name="Genoscope"/>
        </authorList>
    </citation>
    <scope>NUCLEOTIDE SEQUENCE</scope>
</reference>
<proteinExistence type="predicted"/>
<dbReference type="RefSeq" id="WP_169703815.1">
    <property type="nucleotide sequence ID" value="NZ_OCTL01000097.1"/>
</dbReference>
<protein>
    <submittedName>
        <fullName evidence="1">Uncharacterized protein</fullName>
    </submittedName>
</protein>
<evidence type="ECO:0000313" key="1">
    <source>
        <dbReference type="EMBL" id="CAJ73596.1"/>
    </source>
</evidence>
<sequence length="85" mass="9958">MSKLFYQIPEISNTLFDSDVKLLPSVDDELFGDFLDVARSATSLITKQSLRPTTFKFLYSYKLSTRTLNYMIIHTLGKYYDVKRF</sequence>
<reference evidence="1" key="1">
    <citation type="journal article" date="2006" name="Nature">
        <title>Deciphering the evolution and metabolism of an anammox bacterium from a community genome.</title>
        <authorList>
            <person name="Strous M."/>
            <person name="Pelletier E."/>
            <person name="Mangenot S."/>
            <person name="Rattei T."/>
            <person name="Lehner A."/>
            <person name="Taylor M.W."/>
            <person name="Horn M."/>
            <person name="Daims H."/>
            <person name="Bartol-Mavel D."/>
            <person name="Wincker P."/>
            <person name="Barbe V."/>
            <person name="Fonknechten N."/>
            <person name="Vallenet D."/>
            <person name="Segurens B."/>
            <person name="Schenowitz-Truong C."/>
            <person name="Medigue C."/>
            <person name="Collingro A."/>
            <person name="Snel B."/>
            <person name="Dutilh B.E."/>
            <person name="OpDenCamp H.J.M."/>
            <person name="vanDerDrift C."/>
            <person name="Cirpus I."/>
            <person name="vanDePas-Schoonen K.T."/>
            <person name="Harhangi H.R."/>
            <person name="vanNiftrik L."/>
            <person name="Schmid M."/>
            <person name="Keltjens J."/>
            <person name="vanDeVossenberg J."/>
            <person name="Kartal B."/>
            <person name="Meier H."/>
            <person name="Frishman D."/>
            <person name="Huynen M.A."/>
            <person name="Mewes H."/>
            <person name="Weissenbach J."/>
            <person name="Jetten M.S.M."/>
            <person name="Wagner M."/>
            <person name="LePaslier D."/>
        </authorList>
    </citation>
    <scope>NUCLEOTIDE SEQUENCE</scope>
</reference>
<organism evidence="1">
    <name type="scientific">Kuenenia stuttgartiensis</name>
    <dbReference type="NCBI Taxonomy" id="174633"/>
    <lineage>
        <taxon>Bacteria</taxon>
        <taxon>Pseudomonadati</taxon>
        <taxon>Planctomycetota</taxon>
        <taxon>Candidatus Brocadiia</taxon>
        <taxon>Candidatus Brocadiales</taxon>
        <taxon>Candidatus Brocadiaceae</taxon>
        <taxon>Candidatus Kuenenia</taxon>
    </lineage>
</organism>
<dbReference type="EMBL" id="CT573071">
    <property type="protein sequence ID" value="CAJ73596.1"/>
    <property type="molecule type" value="Genomic_DNA"/>
</dbReference>
<name>Q1Q0R2_KUEST</name>